<evidence type="ECO:0008006" key="5">
    <source>
        <dbReference type="Google" id="ProtNLM"/>
    </source>
</evidence>
<comment type="caution">
    <text evidence="3">The sequence shown here is derived from an EMBL/GenBank/DDBJ whole genome shotgun (WGS) entry which is preliminary data.</text>
</comment>
<dbReference type="AlphaFoldDB" id="A0A2S9XDX0"/>
<keyword evidence="4" id="KW-1185">Reference proteome</keyword>
<accession>A0A2S9XDX0</accession>
<evidence type="ECO:0000313" key="4">
    <source>
        <dbReference type="Proteomes" id="UP000237968"/>
    </source>
</evidence>
<evidence type="ECO:0000313" key="3">
    <source>
        <dbReference type="EMBL" id="PRP91068.1"/>
    </source>
</evidence>
<gene>
    <name evidence="3" type="ORF">ENSA5_58780</name>
</gene>
<feature type="chain" id="PRO_5015754476" description="HEAT repeat domain-containing protein" evidence="2">
    <location>
        <begin position="30"/>
        <end position="311"/>
    </location>
</feature>
<proteinExistence type="predicted"/>
<dbReference type="PROSITE" id="PS51257">
    <property type="entry name" value="PROKAR_LIPOPROTEIN"/>
    <property type="match status" value="1"/>
</dbReference>
<evidence type="ECO:0000256" key="1">
    <source>
        <dbReference type="SAM" id="MobiDB-lite"/>
    </source>
</evidence>
<feature type="signal peptide" evidence="2">
    <location>
        <begin position="1"/>
        <end position="29"/>
    </location>
</feature>
<organism evidence="3 4">
    <name type="scientific">Enhygromyxa salina</name>
    <dbReference type="NCBI Taxonomy" id="215803"/>
    <lineage>
        <taxon>Bacteria</taxon>
        <taxon>Pseudomonadati</taxon>
        <taxon>Myxococcota</taxon>
        <taxon>Polyangia</taxon>
        <taxon>Nannocystales</taxon>
        <taxon>Nannocystaceae</taxon>
        <taxon>Enhygromyxa</taxon>
    </lineage>
</organism>
<feature type="region of interest" description="Disordered" evidence="1">
    <location>
        <begin position="63"/>
        <end position="82"/>
    </location>
</feature>
<dbReference type="InterPro" id="IPR011989">
    <property type="entry name" value="ARM-like"/>
</dbReference>
<dbReference type="SUPFAM" id="SSF48371">
    <property type="entry name" value="ARM repeat"/>
    <property type="match status" value="1"/>
</dbReference>
<dbReference type="InterPro" id="IPR016024">
    <property type="entry name" value="ARM-type_fold"/>
</dbReference>
<dbReference type="OrthoDB" id="5508269at2"/>
<dbReference type="Gene3D" id="1.25.10.10">
    <property type="entry name" value="Leucine-rich Repeat Variant"/>
    <property type="match status" value="1"/>
</dbReference>
<dbReference type="EMBL" id="PVNK01000259">
    <property type="protein sequence ID" value="PRP91068.1"/>
    <property type="molecule type" value="Genomic_DNA"/>
</dbReference>
<sequence>MVCRRNPLLFTAALGAVLGIGVAAGGCKAQEPEAFQVRVISIDAHGGPSLPEDRVRSIVRRSLQNSPSYGPAQRDQRSGSAKGDTLIATFEYRELPDAVDHGRDLMVRMTVEEPKGLADRLGAEGLDITVLLEREAGEADLSTDLQLASDQLVTILQARTDLARAQDGAIERLLASEDPELIILTLEWVRDHESHDQALAVADRVVDLIKHEDERVGLLAIETIGQIGGPEHVSTLLDRIHLADTHQVNRAYDALARLGGPEALGFLRFAARNEDEPGRRAAAERALRRVAESDIVQPGGRGARLHNRGHR</sequence>
<protein>
    <recommendedName>
        <fullName evidence="5">HEAT repeat domain-containing protein</fullName>
    </recommendedName>
</protein>
<reference evidence="3 4" key="1">
    <citation type="submission" date="2018-03" db="EMBL/GenBank/DDBJ databases">
        <title>Draft Genome Sequences of the Obligatory Marine Myxobacteria Enhygromyxa salina SWB005.</title>
        <authorList>
            <person name="Poehlein A."/>
            <person name="Moghaddam J.A."/>
            <person name="Harms H."/>
            <person name="Alanjari M."/>
            <person name="Koenig G.M."/>
            <person name="Daniel R."/>
            <person name="Schaeberle T.F."/>
        </authorList>
    </citation>
    <scope>NUCLEOTIDE SEQUENCE [LARGE SCALE GENOMIC DNA]</scope>
    <source>
        <strain evidence="3 4">SWB005</strain>
    </source>
</reference>
<keyword evidence="2" id="KW-0732">Signal</keyword>
<dbReference type="Pfam" id="PF13646">
    <property type="entry name" value="HEAT_2"/>
    <property type="match status" value="1"/>
</dbReference>
<evidence type="ECO:0000256" key="2">
    <source>
        <dbReference type="SAM" id="SignalP"/>
    </source>
</evidence>
<name>A0A2S9XDX0_9BACT</name>
<dbReference type="Proteomes" id="UP000237968">
    <property type="component" value="Unassembled WGS sequence"/>
</dbReference>